<keyword evidence="2" id="KW-0489">Methyltransferase</keyword>
<feature type="chain" id="PRO_5046983462" evidence="1">
    <location>
        <begin position="24"/>
        <end position="277"/>
    </location>
</feature>
<dbReference type="PIRSF" id="PIRSF031679">
    <property type="entry name" value="Mtase_Alr7345_prd"/>
    <property type="match status" value="1"/>
</dbReference>
<dbReference type="CDD" id="cd02440">
    <property type="entry name" value="AdoMet_MTases"/>
    <property type="match status" value="1"/>
</dbReference>
<organism evidence="2 3">
    <name type="scientific">Roseateles aquae</name>
    <dbReference type="NCBI Taxonomy" id="3077235"/>
    <lineage>
        <taxon>Bacteria</taxon>
        <taxon>Pseudomonadati</taxon>
        <taxon>Pseudomonadota</taxon>
        <taxon>Betaproteobacteria</taxon>
        <taxon>Burkholderiales</taxon>
        <taxon>Sphaerotilaceae</taxon>
        <taxon>Roseateles</taxon>
    </lineage>
</organism>
<dbReference type="EMBL" id="JAVXZY010000003">
    <property type="protein sequence ID" value="MDT8999787.1"/>
    <property type="molecule type" value="Genomic_DNA"/>
</dbReference>
<evidence type="ECO:0000256" key="1">
    <source>
        <dbReference type="SAM" id="SignalP"/>
    </source>
</evidence>
<evidence type="ECO:0000313" key="2">
    <source>
        <dbReference type="EMBL" id="MDT8999787.1"/>
    </source>
</evidence>
<dbReference type="GO" id="GO:0032259">
    <property type="term" value="P:methylation"/>
    <property type="evidence" value="ECO:0007669"/>
    <property type="project" value="UniProtKB-KW"/>
</dbReference>
<evidence type="ECO:0000313" key="3">
    <source>
        <dbReference type="Proteomes" id="UP001246372"/>
    </source>
</evidence>
<keyword evidence="3" id="KW-1185">Reference proteome</keyword>
<gene>
    <name evidence="2" type="ORF">RQP53_10955</name>
</gene>
<accession>A0ABU3PBU7</accession>
<dbReference type="Gene3D" id="3.40.50.150">
    <property type="entry name" value="Vaccinia Virus protein VP39"/>
    <property type="match status" value="1"/>
</dbReference>
<comment type="caution">
    <text evidence="2">The sequence shown here is derived from an EMBL/GenBank/DDBJ whole genome shotgun (WGS) entry which is preliminary data.</text>
</comment>
<reference evidence="2" key="1">
    <citation type="submission" date="2023-09" db="EMBL/GenBank/DDBJ databases">
        <title>Paucibacter sp. APW11 Genome sequencing and assembly.</title>
        <authorList>
            <person name="Kim I."/>
        </authorList>
    </citation>
    <scope>NUCLEOTIDE SEQUENCE</scope>
    <source>
        <strain evidence="2">APW11</strain>
    </source>
</reference>
<dbReference type="SUPFAM" id="SSF53335">
    <property type="entry name" value="S-adenosyl-L-methionine-dependent methyltransferases"/>
    <property type="match status" value="1"/>
</dbReference>
<dbReference type="InterPro" id="IPR029063">
    <property type="entry name" value="SAM-dependent_MTases_sf"/>
</dbReference>
<proteinExistence type="predicted"/>
<protein>
    <submittedName>
        <fullName evidence="2">Methyltransferase</fullName>
    </submittedName>
</protein>
<keyword evidence="1" id="KW-0732">Signal</keyword>
<dbReference type="RefSeq" id="WP_315650343.1">
    <property type="nucleotide sequence ID" value="NZ_JAVXZY010000003.1"/>
</dbReference>
<sequence length="277" mass="29773">MTMKNAFAPICLALAALGTALHAAPAQADAALRAAIAQPQRTPAFVARDAARHPYETLSFFGIKPEMTVVELAPGGGWYTEILAPYLRDKGKLILGADDPASDSAYAKRSIERLQQKLAAQPAVFDKVQLGVFDAARGKLVYAAPGTVDLVLTFRNVHNWAALGEAPTQAVFKSAFTALKPGGVLGVVDHRLPAARTQDEKASSGYLHEAWVIRVAESAGFKLAAKSEVNANPKDTADHENGVWALPPTWANKDKDRARYEAIGESDRMTLRFVKPS</sequence>
<name>A0ABU3PBU7_9BURK</name>
<dbReference type="GO" id="GO:0008168">
    <property type="term" value="F:methyltransferase activity"/>
    <property type="evidence" value="ECO:0007669"/>
    <property type="project" value="UniProtKB-KW"/>
</dbReference>
<keyword evidence="2" id="KW-0808">Transferase</keyword>
<dbReference type="Proteomes" id="UP001246372">
    <property type="component" value="Unassembled WGS sequence"/>
</dbReference>
<dbReference type="InterPro" id="IPR016980">
    <property type="entry name" value="S-AdoMet-dep_MeTrfase_Alr7345"/>
</dbReference>
<feature type="signal peptide" evidence="1">
    <location>
        <begin position="1"/>
        <end position="23"/>
    </location>
</feature>